<sequence length="257" mass="28387">MAAYMSPFFLSFSFTNTPFRALPNRLNTNPSISHDKQALVNSKPILAYQTLDFPGYHRLSASPFAATKASSHSQPSFCFGSCSGLFSLAWFAASANANAAVHSIKASSFGLKIASKKFASFLAGKNQSASRFFDMLFENGKQEAGPVEEFQRLGLMLFVAVPFLVLERGPEPPSLLFLICRPGRLYQEIFGVVLAGLPVNLLVNLVLKYAIVTGIILFLISTFMWFILRNIGSLCAPQTDVFSWWIKSHIPLKTQEQ</sequence>
<reference evidence="2" key="1">
    <citation type="journal article" date="2023" name="Plant Biotechnol. J.">
        <title>Chromosome-level wild Hevea brasiliensis genome provides new tools for genomic-assisted breeding and valuable loci to elevate rubber yield.</title>
        <authorList>
            <person name="Cheng H."/>
            <person name="Song X."/>
            <person name="Hu Y."/>
            <person name="Wu T."/>
            <person name="Yang Q."/>
            <person name="An Z."/>
            <person name="Feng S."/>
            <person name="Deng Z."/>
            <person name="Wu W."/>
            <person name="Zeng X."/>
            <person name="Tu M."/>
            <person name="Wang X."/>
            <person name="Huang H."/>
        </authorList>
    </citation>
    <scope>NUCLEOTIDE SEQUENCE</scope>
    <source>
        <strain evidence="2">MT/VB/25A 57/8</strain>
    </source>
</reference>
<proteinExistence type="predicted"/>
<dbReference type="PANTHER" id="PTHR36007:SF2">
    <property type="entry name" value="TRANSPORT PROTEIN-RELATED"/>
    <property type="match status" value="1"/>
</dbReference>
<feature type="transmembrane region" description="Helical" evidence="1">
    <location>
        <begin position="185"/>
        <end position="203"/>
    </location>
</feature>
<accession>A0ABQ9LYA5</accession>
<keyword evidence="1" id="KW-0812">Transmembrane</keyword>
<dbReference type="PANTHER" id="PTHR36007">
    <property type="entry name" value="TRANSPORT PROTEIN-RELATED"/>
    <property type="match status" value="1"/>
</dbReference>
<comment type="caution">
    <text evidence="2">The sequence shown here is derived from an EMBL/GenBank/DDBJ whole genome shotgun (WGS) entry which is preliminary data.</text>
</comment>
<gene>
    <name evidence="2" type="ORF">P3X46_015421</name>
</gene>
<keyword evidence="1" id="KW-0472">Membrane</keyword>
<protein>
    <submittedName>
        <fullName evidence="2">Uncharacterized protein</fullName>
    </submittedName>
</protein>
<dbReference type="EMBL" id="JARPOI010000009">
    <property type="protein sequence ID" value="KAJ9172145.1"/>
    <property type="molecule type" value="Genomic_DNA"/>
</dbReference>
<dbReference type="Proteomes" id="UP001174677">
    <property type="component" value="Chromosome 9"/>
</dbReference>
<keyword evidence="1" id="KW-1133">Transmembrane helix</keyword>
<name>A0ABQ9LYA5_HEVBR</name>
<keyword evidence="3" id="KW-1185">Reference proteome</keyword>
<evidence type="ECO:0000313" key="2">
    <source>
        <dbReference type="EMBL" id="KAJ9172145.1"/>
    </source>
</evidence>
<evidence type="ECO:0000256" key="1">
    <source>
        <dbReference type="SAM" id="Phobius"/>
    </source>
</evidence>
<evidence type="ECO:0000313" key="3">
    <source>
        <dbReference type="Proteomes" id="UP001174677"/>
    </source>
</evidence>
<feature type="transmembrane region" description="Helical" evidence="1">
    <location>
        <begin position="209"/>
        <end position="228"/>
    </location>
</feature>
<dbReference type="InterPro" id="IPR009577">
    <property type="entry name" value="Sm_multidrug_ex"/>
</dbReference>
<organism evidence="2 3">
    <name type="scientific">Hevea brasiliensis</name>
    <name type="common">Para rubber tree</name>
    <name type="synonym">Siphonia brasiliensis</name>
    <dbReference type="NCBI Taxonomy" id="3981"/>
    <lineage>
        <taxon>Eukaryota</taxon>
        <taxon>Viridiplantae</taxon>
        <taxon>Streptophyta</taxon>
        <taxon>Embryophyta</taxon>
        <taxon>Tracheophyta</taxon>
        <taxon>Spermatophyta</taxon>
        <taxon>Magnoliopsida</taxon>
        <taxon>eudicotyledons</taxon>
        <taxon>Gunneridae</taxon>
        <taxon>Pentapetalae</taxon>
        <taxon>rosids</taxon>
        <taxon>fabids</taxon>
        <taxon>Malpighiales</taxon>
        <taxon>Euphorbiaceae</taxon>
        <taxon>Crotonoideae</taxon>
        <taxon>Micrandreae</taxon>
        <taxon>Hevea</taxon>
    </lineage>
</organism>